<gene>
    <name evidence="1" type="ORF">SIID45300_00582</name>
</gene>
<comment type="caution">
    <text evidence="1">The sequence shown here is derived from an EMBL/GenBank/DDBJ whole genome shotgun (WGS) entry which is preliminary data.</text>
</comment>
<reference evidence="1 2" key="2">
    <citation type="submission" date="2024-09" db="EMBL/GenBank/DDBJ databases">
        <title>Draft genome sequence of Candidatus Magnetaquicoccaceae bacterium FCR-1.</title>
        <authorList>
            <person name="Shimoshige H."/>
            <person name="Shimamura S."/>
            <person name="Taoka A."/>
            <person name="Kobayashi H."/>
            <person name="Maekawa T."/>
        </authorList>
    </citation>
    <scope>NUCLEOTIDE SEQUENCE [LARGE SCALE GENOMIC DNA]</scope>
    <source>
        <strain evidence="1 2">FCR-1</strain>
    </source>
</reference>
<sequence>MSDGIAGREYPGTEMKLVWCPRIFGIFGFTCPRIYGISDFGDFRFPDFEILTIQTKSLEKSSVTSLCISEQFCKWNNFNI</sequence>
<organism evidence="1 2">
    <name type="scientific">Candidatus Magnetaquiglobus chichijimensis</name>
    <dbReference type="NCBI Taxonomy" id="3141448"/>
    <lineage>
        <taxon>Bacteria</taxon>
        <taxon>Pseudomonadati</taxon>
        <taxon>Pseudomonadota</taxon>
        <taxon>Magnetococcia</taxon>
        <taxon>Magnetococcales</taxon>
        <taxon>Candidatus Magnetaquicoccaceae</taxon>
        <taxon>Candidatus Magnetaquiglobus</taxon>
    </lineage>
</organism>
<reference evidence="1 2" key="1">
    <citation type="submission" date="2024-05" db="EMBL/GenBank/DDBJ databases">
        <authorList>
            <consortium name="Candidatus Magnetaquicoccaceae bacterium FCR-1 genome sequencing consortium"/>
            <person name="Shimoshige H."/>
            <person name="Shimamura S."/>
            <person name="Taoka A."/>
            <person name="Kobayashi H."/>
            <person name="Maekawa T."/>
        </authorList>
    </citation>
    <scope>NUCLEOTIDE SEQUENCE [LARGE SCALE GENOMIC DNA]</scope>
    <source>
        <strain evidence="1 2">FCR-1</strain>
    </source>
</reference>
<dbReference type="Proteomes" id="UP001628193">
    <property type="component" value="Unassembled WGS sequence"/>
</dbReference>
<protein>
    <submittedName>
        <fullName evidence="1">Uncharacterized protein</fullName>
    </submittedName>
</protein>
<name>A0ABQ0C5X2_9PROT</name>
<proteinExistence type="predicted"/>
<evidence type="ECO:0000313" key="2">
    <source>
        <dbReference type="Proteomes" id="UP001628193"/>
    </source>
</evidence>
<accession>A0ABQ0C5X2</accession>
<keyword evidence="2" id="KW-1185">Reference proteome</keyword>
<evidence type="ECO:0000313" key="1">
    <source>
        <dbReference type="EMBL" id="GAB0056277.1"/>
    </source>
</evidence>
<dbReference type="EMBL" id="BAAFGK010000002">
    <property type="protein sequence ID" value="GAB0056277.1"/>
    <property type="molecule type" value="Genomic_DNA"/>
</dbReference>